<evidence type="ECO:0000313" key="1">
    <source>
        <dbReference type="EMBL" id="PQO37738.1"/>
    </source>
</evidence>
<dbReference type="AlphaFoldDB" id="A0A2S8FZX0"/>
<sequence length="106" mass="12385">MDEFFISISRIVDSYVQHFANDDVESWRREHLGDGYPTTVSPGDMIHDLLVTQFLDLTLAAVECDECGRLWFQEKPNTNRYHAYVPEVDAEKRTKKLGDFKSQDER</sequence>
<evidence type="ECO:0000313" key="2">
    <source>
        <dbReference type="Proteomes" id="UP000238322"/>
    </source>
</evidence>
<dbReference type="EMBL" id="PUHY01000005">
    <property type="protein sequence ID" value="PQO37738.1"/>
    <property type="molecule type" value="Genomic_DNA"/>
</dbReference>
<dbReference type="Proteomes" id="UP000238322">
    <property type="component" value="Unassembled WGS sequence"/>
</dbReference>
<comment type="caution">
    <text evidence="1">The sequence shown here is derived from an EMBL/GenBank/DDBJ whole genome shotgun (WGS) entry which is preliminary data.</text>
</comment>
<name>A0A2S8FZX0_9BACT</name>
<organism evidence="1 2">
    <name type="scientific">Blastopirellula marina</name>
    <dbReference type="NCBI Taxonomy" id="124"/>
    <lineage>
        <taxon>Bacteria</taxon>
        <taxon>Pseudomonadati</taxon>
        <taxon>Planctomycetota</taxon>
        <taxon>Planctomycetia</taxon>
        <taxon>Pirellulales</taxon>
        <taxon>Pirellulaceae</taxon>
        <taxon>Blastopirellula</taxon>
    </lineage>
</organism>
<protein>
    <submittedName>
        <fullName evidence="1">Uncharacterized protein</fullName>
    </submittedName>
</protein>
<reference evidence="1 2" key="1">
    <citation type="submission" date="2018-02" db="EMBL/GenBank/DDBJ databases">
        <title>Comparative genomes isolates from brazilian mangrove.</title>
        <authorList>
            <person name="Araujo J.E."/>
            <person name="Taketani R.G."/>
            <person name="Silva M.C.P."/>
            <person name="Loureco M.V."/>
            <person name="Andreote F.D."/>
        </authorList>
    </citation>
    <scope>NUCLEOTIDE SEQUENCE [LARGE SCALE GENOMIC DNA]</scope>
    <source>
        <strain evidence="1 2">Hex-1 MGV</strain>
    </source>
</reference>
<accession>A0A2S8FZX0</accession>
<proteinExistence type="predicted"/>
<gene>
    <name evidence="1" type="ORF">C5Y83_07285</name>
</gene>